<evidence type="ECO:0000259" key="5">
    <source>
        <dbReference type="PROSITE" id="PS51898"/>
    </source>
</evidence>
<dbReference type="AlphaFoldDB" id="A0A212KF74"/>
<dbReference type="Gene3D" id="1.10.443.10">
    <property type="entry name" value="Intergrase catalytic core"/>
    <property type="match status" value="1"/>
</dbReference>
<evidence type="ECO:0000256" key="2">
    <source>
        <dbReference type="ARBA" id="ARBA00023125"/>
    </source>
</evidence>
<reference evidence="6" key="1">
    <citation type="submission" date="2016-04" db="EMBL/GenBank/DDBJ databases">
        <authorList>
            <person name="Evans L.H."/>
            <person name="Alamgir A."/>
            <person name="Owens N."/>
            <person name="Weber N.D."/>
            <person name="Virtaneva K."/>
            <person name="Barbian K."/>
            <person name="Babar A."/>
            <person name="Rosenke K."/>
        </authorList>
    </citation>
    <scope>NUCLEOTIDE SEQUENCE</scope>
    <source>
        <strain evidence="6">86</strain>
    </source>
</reference>
<gene>
    <name evidence="6" type="ORF">KL86DPRO_60098</name>
</gene>
<dbReference type="PANTHER" id="PTHR30349:SF41">
    <property type="entry name" value="INTEGRASE_RECOMBINASE PROTEIN MJ0367-RELATED"/>
    <property type="match status" value="1"/>
</dbReference>
<dbReference type="SUPFAM" id="SSF56349">
    <property type="entry name" value="DNA breaking-rejoining enzymes"/>
    <property type="match status" value="1"/>
</dbReference>
<keyword evidence="3" id="KW-0233">DNA recombination</keyword>
<proteinExistence type="inferred from homology"/>
<dbReference type="InterPro" id="IPR013762">
    <property type="entry name" value="Integrase-like_cat_sf"/>
</dbReference>
<accession>A0A212KF74</accession>
<dbReference type="PROSITE" id="PS51898">
    <property type="entry name" value="TYR_RECOMBINASE"/>
    <property type="match status" value="1"/>
</dbReference>
<dbReference type="Pfam" id="PF00589">
    <property type="entry name" value="Phage_integrase"/>
    <property type="match status" value="1"/>
</dbReference>
<dbReference type="EMBL" id="FLUQ01000006">
    <property type="protein sequence ID" value="SBW10268.1"/>
    <property type="molecule type" value="Genomic_DNA"/>
</dbReference>
<evidence type="ECO:0000313" key="6">
    <source>
        <dbReference type="EMBL" id="SBW10268.1"/>
    </source>
</evidence>
<dbReference type="GO" id="GO:0015074">
    <property type="term" value="P:DNA integration"/>
    <property type="evidence" value="ECO:0007669"/>
    <property type="project" value="InterPro"/>
</dbReference>
<dbReference type="GO" id="GO:0003677">
    <property type="term" value="F:DNA binding"/>
    <property type="evidence" value="ECO:0007669"/>
    <property type="project" value="UniProtKB-KW"/>
</dbReference>
<dbReference type="CDD" id="cd00796">
    <property type="entry name" value="INT_Rci_Hp1_C"/>
    <property type="match status" value="1"/>
</dbReference>
<organism evidence="6">
    <name type="scientific">uncultured delta proteobacterium</name>
    <dbReference type="NCBI Taxonomy" id="34034"/>
    <lineage>
        <taxon>Bacteria</taxon>
        <taxon>Deltaproteobacteria</taxon>
        <taxon>environmental samples</taxon>
    </lineage>
</organism>
<name>A0A212KF74_9DELT</name>
<dbReference type="InterPro" id="IPR011010">
    <property type="entry name" value="DNA_brk_join_enz"/>
</dbReference>
<sequence>MMLEIAKEYNQLEGNIVKMPRRKVSDVSIRREIAEEEENRVSELFEHVGKLDHRDAFEVLIDTGLRMSELWRVDAKAVNFESGHIHIWKSKNGTARSVPMSVRVMERMRDRILNYPTGPLWPMGSKDWFRNGWDLIRAIMGLSEDRGFTGHSCRHTACSRLVRGGMPLPDVMRWMGHKDMRVTMRYAHLAPGQLMQGIDAMKRAKEMERARVARMAGMTEYRGGSVPLPAPLVVVEEGEAHTETPDIIIRRAKPMPTPPDASEDGFAIAPPPDVIVQRGDPEMPLQ</sequence>
<evidence type="ECO:0000256" key="3">
    <source>
        <dbReference type="ARBA" id="ARBA00023172"/>
    </source>
</evidence>
<evidence type="ECO:0000256" key="1">
    <source>
        <dbReference type="ARBA" id="ARBA00008857"/>
    </source>
</evidence>
<dbReference type="PANTHER" id="PTHR30349">
    <property type="entry name" value="PHAGE INTEGRASE-RELATED"/>
    <property type="match status" value="1"/>
</dbReference>
<dbReference type="InterPro" id="IPR002104">
    <property type="entry name" value="Integrase_catalytic"/>
</dbReference>
<keyword evidence="2" id="KW-0238">DNA-binding</keyword>
<protein>
    <recommendedName>
        <fullName evidence="5">Tyr recombinase domain-containing protein</fullName>
    </recommendedName>
</protein>
<evidence type="ECO:0000256" key="4">
    <source>
        <dbReference type="SAM" id="MobiDB-lite"/>
    </source>
</evidence>
<feature type="domain" description="Tyr recombinase" evidence="5">
    <location>
        <begin position="28"/>
        <end position="199"/>
    </location>
</feature>
<feature type="region of interest" description="Disordered" evidence="4">
    <location>
        <begin position="251"/>
        <end position="286"/>
    </location>
</feature>
<comment type="similarity">
    <text evidence="1">Belongs to the 'phage' integrase family.</text>
</comment>
<dbReference type="InterPro" id="IPR050090">
    <property type="entry name" value="Tyrosine_recombinase_XerCD"/>
</dbReference>
<dbReference type="GO" id="GO:0006310">
    <property type="term" value="P:DNA recombination"/>
    <property type="evidence" value="ECO:0007669"/>
    <property type="project" value="UniProtKB-KW"/>
</dbReference>